<evidence type="ECO:0000313" key="4">
    <source>
        <dbReference type="EMBL" id="MFM0641448.1"/>
    </source>
</evidence>
<keyword evidence="5" id="KW-1185">Reference proteome</keyword>
<dbReference type="InterPro" id="IPR001789">
    <property type="entry name" value="Sig_transdc_resp-reg_receiver"/>
</dbReference>
<evidence type="ECO:0000256" key="2">
    <source>
        <dbReference type="PROSITE-ProRule" id="PRU00169"/>
    </source>
</evidence>
<comment type="caution">
    <text evidence="4">The sequence shown here is derived from an EMBL/GenBank/DDBJ whole genome shotgun (WGS) entry which is preliminary data.</text>
</comment>
<evidence type="ECO:0000259" key="3">
    <source>
        <dbReference type="PROSITE" id="PS50110"/>
    </source>
</evidence>
<evidence type="ECO:0000313" key="5">
    <source>
        <dbReference type="Proteomes" id="UP001629432"/>
    </source>
</evidence>
<keyword evidence="1 2" id="KW-0597">Phosphoprotein</keyword>
<dbReference type="RefSeq" id="WP_408224963.1">
    <property type="nucleotide sequence ID" value="NZ_JAQQCF010000040.1"/>
</dbReference>
<dbReference type="SMART" id="SM00448">
    <property type="entry name" value="REC"/>
    <property type="match status" value="1"/>
</dbReference>
<dbReference type="PANTHER" id="PTHR44591:SF18">
    <property type="entry name" value="REGULATORY PROTEIN"/>
    <property type="match status" value="1"/>
</dbReference>
<feature type="modified residue" description="4-aspartylphosphate" evidence="2">
    <location>
        <position position="52"/>
    </location>
</feature>
<dbReference type="Gene3D" id="3.40.50.2300">
    <property type="match status" value="1"/>
</dbReference>
<proteinExistence type="predicted"/>
<dbReference type="SUPFAM" id="SSF52172">
    <property type="entry name" value="CheY-like"/>
    <property type="match status" value="1"/>
</dbReference>
<dbReference type="PROSITE" id="PS50110">
    <property type="entry name" value="RESPONSE_REGULATORY"/>
    <property type="match status" value="1"/>
</dbReference>
<gene>
    <name evidence="4" type="ORF">PQQ63_32625</name>
</gene>
<dbReference type="InterPro" id="IPR050595">
    <property type="entry name" value="Bact_response_regulator"/>
</dbReference>
<feature type="domain" description="Response regulatory" evidence="3">
    <location>
        <begin position="3"/>
        <end position="115"/>
    </location>
</feature>
<name>A0ABW9E3T4_9BURK</name>
<dbReference type="Proteomes" id="UP001629432">
    <property type="component" value="Unassembled WGS sequence"/>
</dbReference>
<dbReference type="EMBL" id="JAQQCF010000040">
    <property type="protein sequence ID" value="MFM0641448.1"/>
    <property type="molecule type" value="Genomic_DNA"/>
</dbReference>
<organism evidence="4 5">
    <name type="scientific">Paraburkholderia metrosideri</name>
    <dbReference type="NCBI Taxonomy" id="580937"/>
    <lineage>
        <taxon>Bacteria</taxon>
        <taxon>Pseudomonadati</taxon>
        <taxon>Pseudomonadota</taxon>
        <taxon>Betaproteobacteria</taxon>
        <taxon>Burkholderiales</taxon>
        <taxon>Burkholderiaceae</taxon>
        <taxon>Paraburkholderia</taxon>
    </lineage>
</organism>
<evidence type="ECO:0000256" key="1">
    <source>
        <dbReference type="ARBA" id="ARBA00022553"/>
    </source>
</evidence>
<dbReference type="PANTHER" id="PTHR44591">
    <property type="entry name" value="STRESS RESPONSE REGULATOR PROTEIN 1"/>
    <property type="match status" value="1"/>
</dbReference>
<reference evidence="4 5" key="1">
    <citation type="journal article" date="2024" name="Chem. Sci.">
        <title>Discovery of megapolipeptins by genome mining of a Burkholderiales bacteria collection.</title>
        <authorList>
            <person name="Paulo B.S."/>
            <person name="Recchia M.J.J."/>
            <person name="Lee S."/>
            <person name="Fergusson C.H."/>
            <person name="Romanowski S.B."/>
            <person name="Hernandez A."/>
            <person name="Krull N."/>
            <person name="Liu D.Y."/>
            <person name="Cavanagh H."/>
            <person name="Bos A."/>
            <person name="Gray C.A."/>
            <person name="Murphy B.T."/>
            <person name="Linington R.G."/>
            <person name="Eustaquio A.S."/>
        </authorList>
    </citation>
    <scope>NUCLEOTIDE SEQUENCE [LARGE SCALE GENOMIC DNA]</scope>
    <source>
        <strain evidence="4 5">RL17-338-BIC-A</strain>
    </source>
</reference>
<dbReference type="InterPro" id="IPR011006">
    <property type="entry name" value="CheY-like_superfamily"/>
</dbReference>
<protein>
    <submittedName>
        <fullName evidence="4">Response regulator</fullName>
    </submittedName>
</protein>
<sequence length="126" mass="13740">MATVLLVDDDPNILRPLQLLVEREGYRVLTAQNGETAQAVAAIESPSLIVTDWMMPHVDGIELCRRLKDDSATAGIPVIMLSAALPPHPDEPLWDVLLLKPAPIGRLIGAIHKLLDNPSPDASRQR</sequence>
<dbReference type="Pfam" id="PF00072">
    <property type="entry name" value="Response_reg"/>
    <property type="match status" value="1"/>
</dbReference>
<accession>A0ABW9E3T4</accession>